<keyword evidence="3" id="KW-0560">Oxidoreductase</keyword>
<dbReference type="Pfam" id="PF03358">
    <property type="entry name" value="FMN_red"/>
    <property type="match status" value="1"/>
</dbReference>
<dbReference type="Gene3D" id="3.40.50.360">
    <property type="match status" value="1"/>
</dbReference>
<evidence type="ECO:0000313" key="5">
    <source>
        <dbReference type="EMBL" id="ATE54993.1"/>
    </source>
</evidence>
<dbReference type="PANTHER" id="PTHR43408">
    <property type="entry name" value="FMN REDUCTASE (NADPH)"/>
    <property type="match status" value="1"/>
</dbReference>
<dbReference type="AlphaFoldDB" id="A0A290Z7P8"/>
<feature type="domain" description="NADPH-dependent FMN reductase-like" evidence="4">
    <location>
        <begin position="10"/>
        <end position="146"/>
    </location>
</feature>
<sequence length="183" mass="19124">MTSKRPEGGVLVVSASPHPRSRPDWLGDHLRALLAHRGHPTAHTRVRDLPATALLLADTGHRDLRAALADAEGAAGIVFVTPIYRAAYAGLLKVFLDVLPRHGLRDKAVLPVGVGGSPAHLLALDYALRPVLQAMAARHVVRGHFVHDRDLPLDGAPGAGVLAGLAVAADTLSAALVPLPAEV</sequence>
<dbReference type="RefSeq" id="WP_096494670.1">
    <property type="nucleotide sequence ID" value="NZ_CP023445.1"/>
</dbReference>
<protein>
    <submittedName>
        <fullName evidence="5">FMN reductase (NADPH)</fullName>
    </submittedName>
</protein>
<keyword evidence="1" id="KW-0285">Flavoprotein</keyword>
<keyword evidence="6" id="KW-1185">Reference proteome</keyword>
<dbReference type="Proteomes" id="UP000218505">
    <property type="component" value="Chromosome"/>
</dbReference>
<organism evidence="5 6">
    <name type="scientific">Actinosynnema pretiosum</name>
    <dbReference type="NCBI Taxonomy" id="42197"/>
    <lineage>
        <taxon>Bacteria</taxon>
        <taxon>Bacillati</taxon>
        <taxon>Actinomycetota</taxon>
        <taxon>Actinomycetes</taxon>
        <taxon>Pseudonocardiales</taxon>
        <taxon>Pseudonocardiaceae</taxon>
        <taxon>Actinosynnema</taxon>
    </lineage>
</organism>
<evidence type="ECO:0000256" key="1">
    <source>
        <dbReference type="ARBA" id="ARBA00022630"/>
    </source>
</evidence>
<dbReference type="SUPFAM" id="SSF52218">
    <property type="entry name" value="Flavoproteins"/>
    <property type="match status" value="1"/>
</dbReference>
<evidence type="ECO:0000256" key="3">
    <source>
        <dbReference type="ARBA" id="ARBA00023002"/>
    </source>
</evidence>
<dbReference type="PANTHER" id="PTHR43408:SF1">
    <property type="entry name" value="FMN REDUCTASE (NADPH)"/>
    <property type="match status" value="1"/>
</dbReference>
<dbReference type="GO" id="GO:0016491">
    <property type="term" value="F:oxidoreductase activity"/>
    <property type="evidence" value="ECO:0007669"/>
    <property type="project" value="UniProtKB-KW"/>
</dbReference>
<reference evidence="5" key="1">
    <citation type="submission" date="2017-09" db="EMBL/GenBank/DDBJ databases">
        <title>Complete Genome Sequence of ansamitocin-producing Bacterium Actinosynnema pretiosum X47.</title>
        <authorList>
            <person name="Cao G."/>
            <person name="Zong G."/>
            <person name="Zhong C."/>
            <person name="Fu J."/>
        </authorList>
    </citation>
    <scope>NUCLEOTIDE SEQUENCE [LARGE SCALE GENOMIC DNA]</scope>
    <source>
        <strain evidence="5">X47</strain>
    </source>
</reference>
<keyword evidence="2" id="KW-0288">FMN</keyword>
<dbReference type="InterPro" id="IPR051814">
    <property type="entry name" value="NAD(P)H-dep_FMN_reductase"/>
</dbReference>
<name>A0A290Z7P8_9PSEU</name>
<proteinExistence type="predicted"/>
<evidence type="ECO:0000313" key="6">
    <source>
        <dbReference type="Proteomes" id="UP000218505"/>
    </source>
</evidence>
<dbReference type="InterPro" id="IPR005025">
    <property type="entry name" value="FMN_Rdtase-like_dom"/>
</dbReference>
<accession>A0A290Z7P8</accession>
<evidence type="ECO:0000256" key="2">
    <source>
        <dbReference type="ARBA" id="ARBA00022643"/>
    </source>
</evidence>
<gene>
    <name evidence="5" type="ORF">CNX65_18290</name>
</gene>
<dbReference type="InterPro" id="IPR029039">
    <property type="entry name" value="Flavoprotein-like_sf"/>
</dbReference>
<dbReference type="EMBL" id="CP023445">
    <property type="protein sequence ID" value="ATE54993.1"/>
    <property type="molecule type" value="Genomic_DNA"/>
</dbReference>
<evidence type="ECO:0000259" key="4">
    <source>
        <dbReference type="Pfam" id="PF03358"/>
    </source>
</evidence>
<dbReference type="KEGG" id="apre:CNX65_18290"/>